<dbReference type="SUPFAM" id="SSF55874">
    <property type="entry name" value="ATPase domain of HSP90 chaperone/DNA topoisomerase II/histidine kinase"/>
    <property type="match status" value="1"/>
</dbReference>
<name>A0A3D9IRG4_9BACL</name>
<evidence type="ECO:0000256" key="2">
    <source>
        <dbReference type="ARBA" id="ARBA00022475"/>
    </source>
</evidence>
<evidence type="ECO:0000259" key="8">
    <source>
        <dbReference type="PROSITE" id="PS50885"/>
    </source>
</evidence>
<reference evidence="9 10" key="1">
    <citation type="submission" date="2018-07" db="EMBL/GenBank/DDBJ databases">
        <title>Genomic Encyclopedia of Type Strains, Phase III (KMG-III): the genomes of soil and plant-associated and newly described type strains.</title>
        <authorList>
            <person name="Whitman W."/>
        </authorList>
    </citation>
    <scope>NUCLEOTIDE SEQUENCE [LARGE SCALE GENOMIC DNA]</scope>
    <source>
        <strain evidence="9 10">CECT 7287</strain>
    </source>
</reference>
<keyword evidence="6 7" id="KW-0472">Membrane</keyword>
<dbReference type="PROSITE" id="PS50885">
    <property type="entry name" value="HAMP"/>
    <property type="match status" value="1"/>
</dbReference>
<dbReference type="SMART" id="SM00304">
    <property type="entry name" value="HAMP"/>
    <property type="match status" value="1"/>
</dbReference>
<evidence type="ECO:0000313" key="10">
    <source>
        <dbReference type="Proteomes" id="UP000256977"/>
    </source>
</evidence>
<dbReference type="InterPro" id="IPR010559">
    <property type="entry name" value="Sig_transdc_His_kin_internal"/>
</dbReference>
<dbReference type="SMART" id="SM00387">
    <property type="entry name" value="HATPase_c"/>
    <property type="match status" value="1"/>
</dbReference>
<dbReference type="PANTHER" id="PTHR34220:SF7">
    <property type="entry name" value="SENSOR HISTIDINE KINASE YPDA"/>
    <property type="match status" value="1"/>
</dbReference>
<sequence>MLTSMRNRMVLLVLLMIVVLTLTVAFIALRHNYNSASEMAERYNRQLALDAMESLDIKNRKYGEVSLQIVMSSYVQEQLPRLLEAEKDESEFLAFKTGLTEFLQQYYYTSDEIESIRVWFDDKAVSVGEPRLKKGGYEEQAGYQAAKANPAHLAWTSSTNRTMSQWHVITSFHGKLGPNNGSANPVIGAVEINMKPQRLLESIDKLKVIPGVRLSYVNRNGELLFRYPEDDEELGERAGEDLALLEAWKKRGGEPQTEVAGFSQGGHAFFIERSYLGMHLIIAYPVQTFTEYVSVAGRQVALIALVVLLLSVLGVAYISHMTTRPLRIVLEGIGKFGEGRLEEKIRVTGVREIDRIGRGLNRMARQIQQLLDSQVGFKQKEHDLELKSKQAELKALRNQINPHFLFNTLQSIHSVALRKTGKETEINRMILHLSKLLRESIYQIGNNVTLENELNNLWAYVELQQYRFKGKFYVKWELDYFSLSQIVPCLILQPIMENAIYHGASSSERDCVLIVVRSGFDERELVLEVRDEGIGMEPETLERLRESLAEGREPAQGSGGVGLINTHHRLKYEFGQSYAMTIDSIPHVGTTVRIVIRTEGSDTIGDEGEENV</sequence>
<evidence type="ECO:0000256" key="6">
    <source>
        <dbReference type="ARBA" id="ARBA00023136"/>
    </source>
</evidence>
<keyword evidence="5 9" id="KW-0418">Kinase</keyword>
<keyword evidence="3" id="KW-0597">Phosphoprotein</keyword>
<dbReference type="GO" id="GO:0005886">
    <property type="term" value="C:plasma membrane"/>
    <property type="evidence" value="ECO:0007669"/>
    <property type="project" value="UniProtKB-SubCell"/>
</dbReference>
<evidence type="ECO:0000256" key="1">
    <source>
        <dbReference type="ARBA" id="ARBA00004651"/>
    </source>
</evidence>
<dbReference type="PANTHER" id="PTHR34220">
    <property type="entry name" value="SENSOR HISTIDINE KINASE YPDA"/>
    <property type="match status" value="1"/>
</dbReference>
<dbReference type="Pfam" id="PF06580">
    <property type="entry name" value="His_kinase"/>
    <property type="match status" value="1"/>
</dbReference>
<dbReference type="GO" id="GO:0000155">
    <property type="term" value="F:phosphorelay sensor kinase activity"/>
    <property type="evidence" value="ECO:0007669"/>
    <property type="project" value="InterPro"/>
</dbReference>
<proteinExistence type="predicted"/>
<dbReference type="OrthoDB" id="9776552at2"/>
<comment type="caution">
    <text evidence="9">The sequence shown here is derived from an EMBL/GenBank/DDBJ whole genome shotgun (WGS) entry which is preliminary data.</text>
</comment>
<dbReference type="InterPro" id="IPR050640">
    <property type="entry name" value="Bact_2-comp_sensor_kinase"/>
</dbReference>
<keyword evidence="10" id="KW-1185">Reference proteome</keyword>
<keyword evidence="2" id="KW-1003">Cell membrane</keyword>
<dbReference type="Gene3D" id="3.30.565.10">
    <property type="entry name" value="Histidine kinase-like ATPase, C-terminal domain"/>
    <property type="match status" value="1"/>
</dbReference>
<gene>
    <name evidence="9" type="ORF">DFP98_12363</name>
</gene>
<comment type="subcellular location">
    <subcellularLocation>
        <location evidence="1">Cell membrane</location>
        <topology evidence="1">Multi-pass membrane protein</topology>
    </subcellularLocation>
</comment>
<accession>A0A3D9IRG4</accession>
<keyword evidence="7" id="KW-1133">Transmembrane helix</keyword>
<evidence type="ECO:0000256" key="3">
    <source>
        <dbReference type="ARBA" id="ARBA00022553"/>
    </source>
</evidence>
<dbReference type="Proteomes" id="UP000256977">
    <property type="component" value="Unassembled WGS sequence"/>
</dbReference>
<evidence type="ECO:0000256" key="7">
    <source>
        <dbReference type="SAM" id="Phobius"/>
    </source>
</evidence>
<organism evidence="9 10">
    <name type="scientific">Cohnella phaseoli</name>
    <dbReference type="NCBI Taxonomy" id="456490"/>
    <lineage>
        <taxon>Bacteria</taxon>
        <taxon>Bacillati</taxon>
        <taxon>Bacillota</taxon>
        <taxon>Bacilli</taxon>
        <taxon>Bacillales</taxon>
        <taxon>Paenibacillaceae</taxon>
        <taxon>Cohnella</taxon>
    </lineage>
</organism>
<dbReference type="InterPro" id="IPR003660">
    <property type="entry name" value="HAMP_dom"/>
</dbReference>
<dbReference type="Pfam" id="PF00672">
    <property type="entry name" value="HAMP"/>
    <property type="match status" value="1"/>
</dbReference>
<dbReference type="Gene3D" id="6.10.340.10">
    <property type="match status" value="1"/>
</dbReference>
<feature type="transmembrane region" description="Helical" evidence="7">
    <location>
        <begin position="300"/>
        <end position="318"/>
    </location>
</feature>
<evidence type="ECO:0000256" key="5">
    <source>
        <dbReference type="ARBA" id="ARBA00022777"/>
    </source>
</evidence>
<dbReference type="RefSeq" id="WP_116063376.1">
    <property type="nucleotide sequence ID" value="NZ_QRDZ01000023.1"/>
</dbReference>
<dbReference type="InterPro" id="IPR003594">
    <property type="entry name" value="HATPase_dom"/>
</dbReference>
<protein>
    <submittedName>
        <fullName evidence="9">Histidine kinase/DNA gyrase B/HSP90-like ATPase</fullName>
    </submittedName>
</protein>
<feature type="domain" description="HAMP" evidence="8">
    <location>
        <begin position="320"/>
        <end position="372"/>
    </location>
</feature>
<dbReference type="CDD" id="cd06225">
    <property type="entry name" value="HAMP"/>
    <property type="match status" value="1"/>
</dbReference>
<keyword evidence="7" id="KW-0812">Transmembrane</keyword>
<evidence type="ECO:0000256" key="4">
    <source>
        <dbReference type="ARBA" id="ARBA00022679"/>
    </source>
</evidence>
<dbReference type="Pfam" id="PF02518">
    <property type="entry name" value="HATPase_c"/>
    <property type="match status" value="1"/>
</dbReference>
<dbReference type="InterPro" id="IPR036890">
    <property type="entry name" value="HATPase_C_sf"/>
</dbReference>
<evidence type="ECO:0000313" key="9">
    <source>
        <dbReference type="EMBL" id="RED64391.1"/>
    </source>
</evidence>
<dbReference type="EMBL" id="QRDZ01000023">
    <property type="protein sequence ID" value="RED64391.1"/>
    <property type="molecule type" value="Genomic_DNA"/>
</dbReference>
<dbReference type="AlphaFoldDB" id="A0A3D9IRG4"/>
<dbReference type="SUPFAM" id="SSF158472">
    <property type="entry name" value="HAMP domain-like"/>
    <property type="match status" value="1"/>
</dbReference>
<keyword evidence="4" id="KW-0808">Transferase</keyword>